<comment type="caution">
    <text evidence="2">The sequence shown here is derived from an EMBL/GenBank/DDBJ whole genome shotgun (WGS) entry which is preliminary data.</text>
</comment>
<name>A0ABS7RKA1_9ACTN</name>
<feature type="domain" description="DUF427" evidence="1">
    <location>
        <begin position="144"/>
        <end position="236"/>
    </location>
</feature>
<dbReference type="PANTHER" id="PTHR34310">
    <property type="entry name" value="DUF427 DOMAIN PROTEIN (AFU_ORTHOLOGUE AFUA_3G02220)"/>
    <property type="match status" value="1"/>
</dbReference>
<evidence type="ECO:0000313" key="3">
    <source>
        <dbReference type="Proteomes" id="UP000754710"/>
    </source>
</evidence>
<dbReference type="Pfam" id="PF04248">
    <property type="entry name" value="NTP_transf_9"/>
    <property type="match status" value="2"/>
</dbReference>
<keyword evidence="3" id="KW-1185">Reference proteome</keyword>
<dbReference type="Gene3D" id="2.170.150.40">
    <property type="entry name" value="Domain of unknown function (DUF427)"/>
    <property type="match status" value="2"/>
</dbReference>
<dbReference type="Proteomes" id="UP000754710">
    <property type="component" value="Unassembled WGS sequence"/>
</dbReference>
<evidence type="ECO:0000259" key="1">
    <source>
        <dbReference type="Pfam" id="PF04248"/>
    </source>
</evidence>
<dbReference type="PANTHER" id="PTHR34310:SF9">
    <property type="entry name" value="BLR5716 PROTEIN"/>
    <property type="match status" value="1"/>
</dbReference>
<gene>
    <name evidence="2" type="ORF">K1X13_11675</name>
</gene>
<dbReference type="InterPro" id="IPR038694">
    <property type="entry name" value="DUF427_sf"/>
</dbReference>
<feature type="domain" description="DUF427" evidence="1">
    <location>
        <begin position="22"/>
        <end position="103"/>
    </location>
</feature>
<dbReference type="RefSeq" id="WP_221025220.1">
    <property type="nucleotide sequence ID" value="NZ_JAIEZQ010000002.1"/>
</dbReference>
<proteinExistence type="predicted"/>
<dbReference type="InterPro" id="IPR007361">
    <property type="entry name" value="DUF427"/>
</dbReference>
<organism evidence="2 3">
    <name type="scientific">Nocardioides jiangsuensis</name>
    <dbReference type="NCBI Taxonomy" id="2866161"/>
    <lineage>
        <taxon>Bacteria</taxon>
        <taxon>Bacillati</taxon>
        <taxon>Actinomycetota</taxon>
        <taxon>Actinomycetes</taxon>
        <taxon>Propionibacteriales</taxon>
        <taxon>Nocardioidaceae</taxon>
        <taxon>Nocardioides</taxon>
    </lineage>
</organism>
<accession>A0ABS7RKA1</accession>
<reference evidence="2 3" key="1">
    <citation type="submission" date="2021-08" db="EMBL/GenBank/DDBJ databases">
        <title>Nocardioides bacterium WL0053 sp. nov., isolated from the sediment.</title>
        <authorList>
            <person name="Wang L."/>
            <person name="Zhang D."/>
            <person name="Zhang A."/>
        </authorList>
    </citation>
    <scope>NUCLEOTIDE SEQUENCE [LARGE SCALE GENOMIC DNA]</scope>
    <source>
        <strain evidence="2 3">WL0053</strain>
    </source>
</reference>
<dbReference type="EMBL" id="JAIEZQ010000002">
    <property type="protein sequence ID" value="MBY9075480.1"/>
    <property type="molecule type" value="Genomic_DNA"/>
</dbReference>
<protein>
    <submittedName>
        <fullName evidence="2">DUF427 domain-containing protein</fullName>
    </submittedName>
</protein>
<sequence>MATTENIARVGRIRVEQGAKRVRAYLGGDVVADTIHPRLVWEVPYYPAYYFPIVDVRSDLLVETSTVTHSPSRGNAQHFTIKAGGKNAENAALRFPDSPIEELRDLIRLDWDAMDGWFEEDEEVYTHPRDPYTRVDIVATSRRVRVELAGVVPAESTNSRVLFETGLPPRWYIPKTDVRMDLLVPTETATHCPYKGQAQYWSVRVGDRLVEDVAWSYRTPLPESQKIAGLVAFYNERADLFIDDELQERPVTKFSK</sequence>
<evidence type="ECO:0000313" key="2">
    <source>
        <dbReference type="EMBL" id="MBY9075480.1"/>
    </source>
</evidence>